<organism evidence="1 2">
    <name type="scientific">Penicillium capsulatum</name>
    <dbReference type="NCBI Taxonomy" id="69766"/>
    <lineage>
        <taxon>Eukaryota</taxon>
        <taxon>Fungi</taxon>
        <taxon>Dikarya</taxon>
        <taxon>Ascomycota</taxon>
        <taxon>Pezizomycotina</taxon>
        <taxon>Eurotiomycetes</taxon>
        <taxon>Eurotiomycetidae</taxon>
        <taxon>Eurotiales</taxon>
        <taxon>Aspergillaceae</taxon>
        <taxon>Penicillium</taxon>
    </lineage>
</organism>
<accession>A0A9W9HU26</accession>
<dbReference type="Proteomes" id="UP001146351">
    <property type="component" value="Unassembled WGS sequence"/>
</dbReference>
<reference evidence="1" key="2">
    <citation type="journal article" date="2023" name="IMA Fungus">
        <title>Comparative genomic study of the Penicillium genus elucidates a diverse pangenome and 15 lateral gene transfer events.</title>
        <authorList>
            <person name="Petersen C."/>
            <person name="Sorensen T."/>
            <person name="Nielsen M.R."/>
            <person name="Sondergaard T.E."/>
            <person name="Sorensen J.L."/>
            <person name="Fitzpatrick D.A."/>
            <person name="Frisvad J.C."/>
            <person name="Nielsen K.L."/>
        </authorList>
    </citation>
    <scope>NUCLEOTIDE SEQUENCE</scope>
    <source>
        <strain evidence="1">IBT 21917</strain>
    </source>
</reference>
<keyword evidence="2" id="KW-1185">Reference proteome</keyword>
<dbReference type="EMBL" id="JAPQKO010000006">
    <property type="protein sequence ID" value="KAJ5156180.1"/>
    <property type="molecule type" value="Genomic_DNA"/>
</dbReference>
<evidence type="ECO:0000313" key="2">
    <source>
        <dbReference type="Proteomes" id="UP001146351"/>
    </source>
</evidence>
<dbReference type="AlphaFoldDB" id="A0A9W9HU26"/>
<proteinExistence type="predicted"/>
<sequence length="346" mass="40059">MASFLGIPPELRAIIINLVLCHQRVPPVAPSKSERMDFQDIDYRAWRDNTTIYNEQRGQHCPSNSLGLLLTNHLLWILDISVLNDYDLFPTWLSVPYITNHVPELRVNVRLFGHILSVIQARKLTGAGVPLGFHWSFYALLERFLRYGPVDEKKDKNPPCANPENDGWVGRQNSTFEDRDMAIGALVVDIQSAETELPFPPADVDYQRWSDRHFGFDRNHSHDGHENGALDELLPYRARPEWLAKYLQSYLSSLLSMSYNEAEYAIFIYERIGVIRFVVDGEVTEIDPADHLAKLRFTNPGHTFGYVKREDRLSVFWEWKRQTLARRERLGFPVLWPQDPESNLPA</sequence>
<evidence type="ECO:0000313" key="1">
    <source>
        <dbReference type="EMBL" id="KAJ5156180.1"/>
    </source>
</evidence>
<comment type="caution">
    <text evidence="1">The sequence shown here is derived from an EMBL/GenBank/DDBJ whole genome shotgun (WGS) entry which is preliminary data.</text>
</comment>
<name>A0A9W9HU26_9EURO</name>
<protein>
    <submittedName>
        <fullName evidence="1">Uncharacterized protein</fullName>
    </submittedName>
</protein>
<gene>
    <name evidence="1" type="ORF">N7492_008983</name>
</gene>
<reference evidence="1" key="1">
    <citation type="submission" date="2022-11" db="EMBL/GenBank/DDBJ databases">
        <authorList>
            <person name="Petersen C."/>
        </authorList>
    </citation>
    <scope>NUCLEOTIDE SEQUENCE</scope>
    <source>
        <strain evidence="1">IBT 21917</strain>
    </source>
</reference>
<dbReference type="OrthoDB" id="2823490at2759"/>